<organism evidence="3 4">
    <name type="scientific">Lentzea albida</name>
    <dbReference type="NCBI Taxonomy" id="65499"/>
    <lineage>
        <taxon>Bacteria</taxon>
        <taxon>Bacillati</taxon>
        <taxon>Actinomycetota</taxon>
        <taxon>Actinomycetes</taxon>
        <taxon>Pseudonocardiales</taxon>
        <taxon>Pseudonocardiaceae</taxon>
        <taxon>Lentzea</taxon>
    </lineage>
</organism>
<dbReference type="STRING" id="65499.SAMN04488000_11627"/>
<gene>
    <name evidence="3" type="ORF">SAMN04488000_11627</name>
</gene>
<dbReference type="RefSeq" id="WP_143091780.1">
    <property type="nucleotide sequence ID" value="NZ_FOFV01000016.1"/>
</dbReference>
<dbReference type="EMBL" id="FOFV01000016">
    <property type="protein sequence ID" value="SES10758.1"/>
    <property type="molecule type" value="Genomic_DNA"/>
</dbReference>
<feature type="region of interest" description="Disordered" evidence="1">
    <location>
        <begin position="31"/>
        <end position="51"/>
    </location>
</feature>
<evidence type="ECO:0000256" key="1">
    <source>
        <dbReference type="SAM" id="MobiDB-lite"/>
    </source>
</evidence>
<evidence type="ECO:0000313" key="4">
    <source>
        <dbReference type="Proteomes" id="UP000199503"/>
    </source>
</evidence>
<dbReference type="OrthoDB" id="258587at2"/>
<sequence>METQFRRVSCVLGAAVVLGLLCPTASFAGDPDCSQEKPFSPFETLDGDNPVTMPNGRVIELRASNTSKCAWGRISHGTPGEEIWTDRKEPSANGHEGFLGYTRIDSGSAKYTDAFKNDGKLMRACGSSQGRIECTGWF</sequence>
<name>A0A1H9UN83_9PSEU</name>
<protein>
    <recommendedName>
        <fullName evidence="5">DUF2690 domain-containing protein</fullName>
    </recommendedName>
</protein>
<keyword evidence="2" id="KW-0732">Signal</keyword>
<feature type="signal peptide" evidence="2">
    <location>
        <begin position="1"/>
        <end position="28"/>
    </location>
</feature>
<evidence type="ECO:0000256" key="2">
    <source>
        <dbReference type="SAM" id="SignalP"/>
    </source>
</evidence>
<accession>A0A1H9UN83</accession>
<reference evidence="4" key="1">
    <citation type="submission" date="2016-10" db="EMBL/GenBank/DDBJ databases">
        <authorList>
            <person name="Varghese N."/>
            <person name="Submissions S."/>
        </authorList>
    </citation>
    <scope>NUCLEOTIDE SEQUENCE [LARGE SCALE GENOMIC DNA]</scope>
    <source>
        <strain evidence="4">DSM 44437</strain>
    </source>
</reference>
<dbReference type="Proteomes" id="UP000199503">
    <property type="component" value="Unassembled WGS sequence"/>
</dbReference>
<evidence type="ECO:0008006" key="5">
    <source>
        <dbReference type="Google" id="ProtNLM"/>
    </source>
</evidence>
<proteinExistence type="predicted"/>
<keyword evidence="4" id="KW-1185">Reference proteome</keyword>
<feature type="chain" id="PRO_5011623262" description="DUF2690 domain-containing protein" evidence="2">
    <location>
        <begin position="29"/>
        <end position="138"/>
    </location>
</feature>
<evidence type="ECO:0000313" key="3">
    <source>
        <dbReference type="EMBL" id="SES10758.1"/>
    </source>
</evidence>
<dbReference type="AlphaFoldDB" id="A0A1H9UN83"/>